<organism evidence="1 2">
    <name type="scientific">Tetrapisispora phaffii (strain ATCC 24235 / CBS 4417 / NBRC 1672 / NRRL Y-8282 / UCD 70-5)</name>
    <name type="common">Yeast</name>
    <name type="synonym">Fabospora phaffii</name>
    <dbReference type="NCBI Taxonomy" id="1071381"/>
    <lineage>
        <taxon>Eukaryota</taxon>
        <taxon>Fungi</taxon>
        <taxon>Dikarya</taxon>
        <taxon>Ascomycota</taxon>
        <taxon>Saccharomycotina</taxon>
        <taxon>Saccharomycetes</taxon>
        <taxon>Saccharomycetales</taxon>
        <taxon>Saccharomycetaceae</taxon>
        <taxon>Tetrapisispora</taxon>
    </lineage>
</organism>
<dbReference type="HOGENOM" id="CLU_075862_2_1_1"/>
<dbReference type="PANTHER" id="PTHR35020:SF2">
    <property type="entry name" value="N-ACETYLGLUCOSAMINE-INDUCED PROTEIN 1"/>
    <property type="match status" value="1"/>
</dbReference>
<dbReference type="PANTHER" id="PTHR35020">
    <property type="entry name" value="N-ACETYLGLUCOSAMINE-INDUCED PROTEIN 1"/>
    <property type="match status" value="1"/>
</dbReference>
<dbReference type="InterPro" id="IPR022036">
    <property type="entry name" value="DUF3605"/>
</dbReference>
<protein>
    <submittedName>
        <fullName evidence="1">Uncharacterized protein</fullName>
    </submittedName>
</protein>
<keyword evidence="2" id="KW-1185">Reference proteome</keyword>
<dbReference type="OrthoDB" id="10053431at2759"/>
<dbReference type="KEGG" id="tpf:TPHA_0L01620"/>
<gene>
    <name evidence="1" type="primary">TPHA0L01620</name>
    <name evidence="1" type="ordered locus">TPHA_0L01620</name>
</gene>
<sequence>MTSGQKSITWQEVKRIVSSMELYHLVRTRAMSEVYRKYREDIKAKGLNFGEILLLKLNWTQDELNYLNDDKYPADNDKIDAAFSNADLYTLRLNDFPYNFESDVHHILIWSKVKLPLYEEDFTESAADKTKIQLPSMNKHMQQKIETFLQINVAGKFGIPKENYVWFVNYSKLQSVRSISHIHLLLKKDDDLITAKIFEENFDPLV</sequence>
<dbReference type="GO" id="GO:0006044">
    <property type="term" value="P:N-acetylglucosamine metabolic process"/>
    <property type="evidence" value="ECO:0007669"/>
    <property type="project" value="TreeGrafter"/>
</dbReference>
<dbReference type="Pfam" id="PF12239">
    <property type="entry name" value="DUF3605"/>
    <property type="match status" value="1"/>
</dbReference>
<name>G8C037_TETPH</name>
<dbReference type="GO" id="GO:0005737">
    <property type="term" value="C:cytoplasm"/>
    <property type="evidence" value="ECO:0007669"/>
    <property type="project" value="TreeGrafter"/>
</dbReference>
<evidence type="ECO:0000313" key="1">
    <source>
        <dbReference type="EMBL" id="CCE65515.1"/>
    </source>
</evidence>
<dbReference type="AlphaFoldDB" id="G8C037"/>
<reference evidence="1 2" key="1">
    <citation type="journal article" date="2011" name="Proc. Natl. Acad. Sci. U.S.A.">
        <title>Evolutionary erosion of yeast sex chromosomes by mating-type switching accidents.</title>
        <authorList>
            <person name="Gordon J.L."/>
            <person name="Armisen D."/>
            <person name="Proux-Wera E."/>
            <person name="Oheigeartaigh S.S."/>
            <person name="Byrne K.P."/>
            <person name="Wolfe K.H."/>
        </authorList>
    </citation>
    <scope>NUCLEOTIDE SEQUENCE [LARGE SCALE GENOMIC DNA]</scope>
    <source>
        <strain evidence="2">ATCC 24235 / CBS 4417 / NBRC 1672 / NRRL Y-8282 / UCD 70-5</strain>
    </source>
</reference>
<proteinExistence type="predicted"/>
<dbReference type="Proteomes" id="UP000005666">
    <property type="component" value="Chromosome 12"/>
</dbReference>
<accession>G8C037</accession>
<evidence type="ECO:0000313" key="2">
    <source>
        <dbReference type="Proteomes" id="UP000005666"/>
    </source>
</evidence>
<dbReference type="RefSeq" id="XP_003687949.1">
    <property type="nucleotide sequence ID" value="XM_003687901.1"/>
</dbReference>
<dbReference type="EMBL" id="HE612867">
    <property type="protein sequence ID" value="CCE65515.1"/>
    <property type="molecule type" value="Genomic_DNA"/>
</dbReference>
<dbReference type="eggNOG" id="ENOG502S263">
    <property type="taxonomic scope" value="Eukaryota"/>
</dbReference>
<dbReference type="GeneID" id="11531709"/>
<dbReference type="OMA" id="YHDWEDL"/>